<evidence type="ECO:0000259" key="5">
    <source>
        <dbReference type="Pfam" id="PF07701"/>
    </source>
</evidence>
<accession>A0A9Q1F6C2</accession>
<dbReference type="GO" id="GO:0000166">
    <property type="term" value="F:nucleotide binding"/>
    <property type="evidence" value="ECO:0007669"/>
    <property type="project" value="UniProtKB-KW"/>
</dbReference>
<gene>
    <name evidence="6" type="ORF">SKAU_G00234110</name>
</gene>
<dbReference type="GO" id="GO:0070482">
    <property type="term" value="P:response to oxygen levels"/>
    <property type="evidence" value="ECO:0007669"/>
    <property type="project" value="TreeGrafter"/>
</dbReference>
<dbReference type="PANTHER" id="PTHR45655">
    <property type="entry name" value="GUANYLATE CYCLASE SOLUBLE SUBUNIT BETA-2"/>
    <property type="match status" value="1"/>
</dbReference>
<dbReference type="PANTHER" id="PTHR45655:SF17">
    <property type="entry name" value="GUANYLATE CYCLASE SOLUBLE SUBUNIT BETA-2"/>
    <property type="match status" value="1"/>
</dbReference>
<dbReference type="EMBL" id="JAINUF010000008">
    <property type="protein sequence ID" value="KAJ8351935.1"/>
    <property type="molecule type" value="Genomic_DNA"/>
</dbReference>
<keyword evidence="4" id="KW-0732">Signal</keyword>
<evidence type="ECO:0000313" key="7">
    <source>
        <dbReference type="Proteomes" id="UP001152622"/>
    </source>
</evidence>
<evidence type="ECO:0000256" key="2">
    <source>
        <dbReference type="ARBA" id="ARBA00022741"/>
    </source>
</evidence>
<sequence>MWSPTNLALHCTAMLRGVCCASQLKVKQTGVNIQRFVPGLQTMDVKLDEYFSIVHPQVTFNIDSIKKFINSQFVLKTRSLMVPQSSQSQSMLKLRGKLGRGSRSCSGPQRCDVQARSCGHALASTNHCPVALWVSPERQRLGEHTLREKWVLAGAP</sequence>
<keyword evidence="2" id="KW-0547">Nucleotide-binding</keyword>
<dbReference type="Proteomes" id="UP001152622">
    <property type="component" value="Chromosome 8"/>
</dbReference>
<evidence type="ECO:0000256" key="4">
    <source>
        <dbReference type="SAM" id="SignalP"/>
    </source>
</evidence>
<dbReference type="AlphaFoldDB" id="A0A9Q1F6C2"/>
<dbReference type="GO" id="GO:0004383">
    <property type="term" value="F:guanylate cyclase activity"/>
    <property type="evidence" value="ECO:0007669"/>
    <property type="project" value="UniProtKB-EC"/>
</dbReference>
<feature type="chain" id="PRO_5040307922" description="guanylate cyclase" evidence="4">
    <location>
        <begin position="22"/>
        <end position="156"/>
    </location>
</feature>
<keyword evidence="3" id="KW-0141">cGMP biosynthesis</keyword>
<dbReference type="Pfam" id="PF07701">
    <property type="entry name" value="HNOBA"/>
    <property type="match status" value="1"/>
</dbReference>
<evidence type="ECO:0000313" key="6">
    <source>
        <dbReference type="EMBL" id="KAJ8351935.1"/>
    </source>
</evidence>
<dbReference type="GO" id="GO:0008074">
    <property type="term" value="C:guanylate cyclase complex, soluble"/>
    <property type="evidence" value="ECO:0007669"/>
    <property type="project" value="TreeGrafter"/>
</dbReference>
<dbReference type="EC" id="4.6.1.2" evidence="1"/>
<dbReference type="InterPro" id="IPR011645">
    <property type="entry name" value="HNOB_dom_associated"/>
</dbReference>
<dbReference type="InterPro" id="IPR042463">
    <property type="entry name" value="HNOB_dom_associated_sf"/>
</dbReference>
<dbReference type="Gene3D" id="3.30.450.260">
    <property type="entry name" value="Haem NO binding associated domain"/>
    <property type="match status" value="1"/>
</dbReference>
<proteinExistence type="predicted"/>
<feature type="domain" description="Haem NO binding associated" evidence="5">
    <location>
        <begin position="19"/>
        <end position="91"/>
    </location>
</feature>
<name>A0A9Q1F6C2_SYNKA</name>
<dbReference type="OrthoDB" id="6127067at2759"/>
<feature type="signal peptide" evidence="4">
    <location>
        <begin position="1"/>
        <end position="21"/>
    </location>
</feature>
<protein>
    <recommendedName>
        <fullName evidence="1">guanylate cyclase</fullName>
        <ecNumber evidence="1">4.6.1.2</ecNumber>
    </recommendedName>
</protein>
<organism evidence="6 7">
    <name type="scientific">Synaphobranchus kaupii</name>
    <name type="common">Kaup's arrowtooth eel</name>
    <dbReference type="NCBI Taxonomy" id="118154"/>
    <lineage>
        <taxon>Eukaryota</taxon>
        <taxon>Metazoa</taxon>
        <taxon>Chordata</taxon>
        <taxon>Craniata</taxon>
        <taxon>Vertebrata</taxon>
        <taxon>Euteleostomi</taxon>
        <taxon>Actinopterygii</taxon>
        <taxon>Neopterygii</taxon>
        <taxon>Teleostei</taxon>
        <taxon>Anguilliformes</taxon>
        <taxon>Synaphobranchidae</taxon>
        <taxon>Synaphobranchus</taxon>
    </lineage>
</organism>
<comment type="caution">
    <text evidence="6">The sequence shown here is derived from an EMBL/GenBank/DDBJ whole genome shotgun (WGS) entry which is preliminary data.</text>
</comment>
<evidence type="ECO:0000256" key="1">
    <source>
        <dbReference type="ARBA" id="ARBA00012202"/>
    </source>
</evidence>
<keyword evidence="7" id="KW-1185">Reference proteome</keyword>
<evidence type="ECO:0000256" key="3">
    <source>
        <dbReference type="ARBA" id="ARBA00023293"/>
    </source>
</evidence>
<dbReference type="GO" id="GO:0019934">
    <property type="term" value="P:cGMP-mediated signaling"/>
    <property type="evidence" value="ECO:0007669"/>
    <property type="project" value="TreeGrafter"/>
</dbReference>
<reference evidence="6" key="1">
    <citation type="journal article" date="2023" name="Science">
        <title>Genome structures resolve the early diversification of teleost fishes.</title>
        <authorList>
            <person name="Parey E."/>
            <person name="Louis A."/>
            <person name="Montfort J."/>
            <person name="Bouchez O."/>
            <person name="Roques C."/>
            <person name="Iampietro C."/>
            <person name="Lluch J."/>
            <person name="Castinel A."/>
            <person name="Donnadieu C."/>
            <person name="Desvignes T."/>
            <person name="Floi Bucao C."/>
            <person name="Jouanno E."/>
            <person name="Wen M."/>
            <person name="Mejri S."/>
            <person name="Dirks R."/>
            <person name="Jansen H."/>
            <person name="Henkel C."/>
            <person name="Chen W.J."/>
            <person name="Zahm M."/>
            <person name="Cabau C."/>
            <person name="Klopp C."/>
            <person name="Thompson A.W."/>
            <person name="Robinson-Rechavi M."/>
            <person name="Braasch I."/>
            <person name="Lecointre G."/>
            <person name="Bobe J."/>
            <person name="Postlethwait J.H."/>
            <person name="Berthelot C."/>
            <person name="Roest Crollius H."/>
            <person name="Guiguen Y."/>
        </authorList>
    </citation>
    <scope>NUCLEOTIDE SEQUENCE</scope>
    <source>
        <strain evidence="6">WJC10195</strain>
    </source>
</reference>